<proteinExistence type="predicted"/>
<dbReference type="NCBIfam" id="TIGR01894">
    <property type="entry name" value="cas_TM1795_cmr1"/>
    <property type="match status" value="1"/>
</dbReference>
<organism evidence="3 4">
    <name type="scientific">candidate division KSB3 bacterium</name>
    <dbReference type="NCBI Taxonomy" id="2044937"/>
    <lineage>
        <taxon>Bacteria</taxon>
        <taxon>candidate division KSB3</taxon>
    </lineage>
</organism>
<evidence type="ECO:0000313" key="3">
    <source>
        <dbReference type="EMBL" id="PIE31965.1"/>
    </source>
</evidence>
<dbReference type="Pfam" id="PF03787">
    <property type="entry name" value="RAMPs"/>
    <property type="match status" value="1"/>
</dbReference>
<evidence type="ECO:0000313" key="4">
    <source>
        <dbReference type="Proteomes" id="UP000230821"/>
    </source>
</evidence>
<dbReference type="AlphaFoldDB" id="A0A2G6K8K0"/>
<protein>
    <submittedName>
        <fullName evidence="3">Type III-B CRISPR module RAMP protein Cmr1</fullName>
    </submittedName>
</protein>
<evidence type="ECO:0000256" key="1">
    <source>
        <dbReference type="ARBA" id="ARBA00023118"/>
    </source>
</evidence>
<dbReference type="Proteomes" id="UP000230821">
    <property type="component" value="Unassembled WGS sequence"/>
</dbReference>
<name>A0A2G6K8K0_9BACT</name>
<reference evidence="3 4" key="1">
    <citation type="submission" date="2017-10" db="EMBL/GenBank/DDBJ databases">
        <title>Novel microbial diversity and functional potential in the marine mammal oral microbiome.</title>
        <authorList>
            <person name="Dudek N.K."/>
            <person name="Sun C.L."/>
            <person name="Burstein D."/>
            <person name="Kantor R.S."/>
            <person name="Aliaga Goltsman D.S."/>
            <person name="Bik E.M."/>
            <person name="Thomas B.C."/>
            <person name="Banfield J.F."/>
            <person name="Relman D.A."/>
        </authorList>
    </citation>
    <scope>NUCLEOTIDE SEQUENCE [LARGE SCALE GENOMIC DNA]</scope>
    <source>
        <strain evidence="3">DOLJORAL78_47_16</strain>
    </source>
</reference>
<accession>A0A2G6K8K0</accession>
<comment type="caution">
    <text evidence="3">The sequence shown here is derived from an EMBL/GenBank/DDBJ whole genome shotgun (WGS) entry which is preliminary data.</text>
</comment>
<dbReference type="GO" id="GO:0051607">
    <property type="term" value="P:defense response to virus"/>
    <property type="evidence" value="ECO:0007669"/>
    <property type="project" value="UniProtKB-KW"/>
</dbReference>
<dbReference type="InterPro" id="IPR005537">
    <property type="entry name" value="RAMP_III_fam"/>
</dbReference>
<feature type="domain" description="CRISPR type III-associated protein" evidence="2">
    <location>
        <begin position="4"/>
        <end position="154"/>
    </location>
</feature>
<keyword evidence="1" id="KW-0051">Antiviral defense</keyword>
<dbReference type="EMBL" id="PDSK01000122">
    <property type="protein sequence ID" value="PIE31965.1"/>
    <property type="molecule type" value="Genomic_DNA"/>
</dbReference>
<evidence type="ECO:0000259" key="2">
    <source>
        <dbReference type="Pfam" id="PF03787"/>
    </source>
</evidence>
<sequence length="392" mass="44700">MELTLKTLTPIWTGGIDGTCDRIHETGIIGSLRWWYEALVRIDPELLRECGMCEVCQNYGTTGWRQRFKLEMIGGSPVFRQKTITIPSGRIHQNRRGKDYVGGWRLGSGIMGEIACRIIPLNDGMNDVSFLLPIVLAEKWGGLGAKTQQGYGIFCLVDKKGHSVKLNAHIEPLLSESSPKRILSGSSPKRNLPNLQDMFFAKLQFEAGQEDWWKKVSLIDIALERTVKDGQKTIPLNDISGELRALAELRTVPVAPAFKNWLRFGGKYERKEGSVLRTIGNKPWLSKELFGFVGRNDEKQGSLIHISSAYLNGNTWEIRVWGWIPETKKYNREEVLRELYDVLCTPSQWRHLLGSQTSNARLAVWREFNSVRDTVRQIRHPAEYLTSLLFEE</sequence>
<gene>
    <name evidence="3" type="primary">cmr1</name>
    <name evidence="3" type="ORF">CSA56_16840</name>
</gene>
<dbReference type="InterPro" id="IPR007522">
    <property type="entry name" value="CRISPR-assoc_prot_TM1795"/>
</dbReference>